<keyword evidence="3" id="KW-1185">Reference proteome</keyword>
<dbReference type="Pfam" id="PF02424">
    <property type="entry name" value="ApbE"/>
    <property type="match status" value="1"/>
</dbReference>
<evidence type="ECO:0000313" key="2">
    <source>
        <dbReference type="EMBL" id="TFD25386.1"/>
    </source>
</evidence>
<comment type="caution">
    <text evidence="2">The sequence shown here is derived from an EMBL/GenBank/DDBJ whole genome shotgun (WGS) entry which is preliminary data.</text>
</comment>
<dbReference type="SUPFAM" id="SSF143631">
    <property type="entry name" value="ApbE-like"/>
    <property type="match status" value="1"/>
</dbReference>
<dbReference type="Gene3D" id="3.10.520.10">
    <property type="entry name" value="ApbE-like domains"/>
    <property type="match status" value="1"/>
</dbReference>
<dbReference type="EMBL" id="SOGT01000012">
    <property type="protein sequence ID" value="TFD25386.1"/>
    <property type="molecule type" value="Genomic_DNA"/>
</dbReference>
<dbReference type="Proteomes" id="UP000298424">
    <property type="component" value="Unassembled WGS sequence"/>
</dbReference>
<feature type="compositionally biased region" description="Basic and acidic residues" evidence="1">
    <location>
        <begin position="227"/>
        <end position="237"/>
    </location>
</feature>
<protein>
    <submittedName>
        <fullName evidence="2">Uncharacterized protein</fullName>
    </submittedName>
</protein>
<reference evidence="2 3" key="1">
    <citation type="submission" date="2019-03" db="EMBL/GenBank/DDBJ databases">
        <title>Genomics of glacier-inhabiting Cryobacterium strains.</title>
        <authorList>
            <person name="Liu Q."/>
            <person name="Xin Y.-H."/>
        </authorList>
    </citation>
    <scope>NUCLEOTIDE SEQUENCE [LARGE SCALE GENOMIC DNA]</scope>
    <source>
        <strain evidence="2 3">TMT1-1</strain>
    </source>
</reference>
<organism evidence="2 3">
    <name type="scientific">Cryobacterium lyxosi</name>
    <dbReference type="NCBI Taxonomy" id="1259228"/>
    <lineage>
        <taxon>Bacteria</taxon>
        <taxon>Bacillati</taxon>
        <taxon>Actinomycetota</taxon>
        <taxon>Actinomycetes</taxon>
        <taxon>Micrococcales</taxon>
        <taxon>Microbacteriaceae</taxon>
        <taxon>Cryobacterium</taxon>
    </lineage>
</organism>
<dbReference type="OrthoDB" id="9778595at2"/>
<evidence type="ECO:0000313" key="3">
    <source>
        <dbReference type="Proteomes" id="UP000298424"/>
    </source>
</evidence>
<feature type="compositionally biased region" description="Basic and acidic residues" evidence="1">
    <location>
        <begin position="248"/>
        <end position="266"/>
    </location>
</feature>
<evidence type="ECO:0000256" key="1">
    <source>
        <dbReference type="SAM" id="MobiDB-lite"/>
    </source>
</evidence>
<dbReference type="AlphaFoldDB" id="A0A4R8ZGT4"/>
<sequence>MGGDYERMPARTCATMGTVVSLRLGGSAGDVDSAAVEVVKSVFRRWDEQFSLYREDSELSRIARGDIRLTEASQSLRTCYALALDWRERTQGVFTPHRADGVIDLSGVVKALAIAEAVWSSGGATILLLRIDRARVGERLILKSGRGWRPLAASAEQERGDGPPAEQEQAEDDGRDDRETKLNALTAGEAQQQATRYGGNPNADAGPDDTARVSPGTQQEPADNQAAEERPIGHAESRQTLAVAQSADRSESQHEGRVKNARRTDR</sequence>
<dbReference type="InterPro" id="IPR024932">
    <property type="entry name" value="ApbE"/>
</dbReference>
<gene>
    <name evidence="2" type="ORF">E3T27_11625</name>
</gene>
<name>A0A4R8ZGT4_9MICO</name>
<feature type="region of interest" description="Disordered" evidence="1">
    <location>
        <begin position="152"/>
        <end position="266"/>
    </location>
</feature>
<proteinExistence type="predicted"/>
<accession>A0A4R8ZGT4</accession>
<dbReference type="InterPro" id="IPR003374">
    <property type="entry name" value="ApbE-like_sf"/>
</dbReference>